<evidence type="ECO:0000313" key="9">
    <source>
        <dbReference type="EMBL" id="MCQ8773165.1"/>
    </source>
</evidence>
<dbReference type="InterPro" id="IPR010071">
    <property type="entry name" value="AA_adenyl_dom"/>
</dbReference>
<dbReference type="InterPro" id="IPR025110">
    <property type="entry name" value="AMP-bd_C"/>
</dbReference>
<keyword evidence="6" id="KW-0045">Antibiotic biosynthesis</keyword>
<feature type="domain" description="Carrier" evidence="8">
    <location>
        <begin position="985"/>
        <end position="1059"/>
    </location>
</feature>
<evidence type="ECO:0000313" key="10">
    <source>
        <dbReference type="Proteomes" id="UP001142374"/>
    </source>
</evidence>
<dbReference type="PROSITE" id="PS50075">
    <property type="entry name" value="CARRIER"/>
    <property type="match status" value="3"/>
</dbReference>
<evidence type="ECO:0000256" key="1">
    <source>
        <dbReference type="ARBA" id="ARBA00001957"/>
    </source>
</evidence>
<evidence type="ECO:0000259" key="8">
    <source>
        <dbReference type="PROSITE" id="PS50075"/>
    </source>
</evidence>
<evidence type="ECO:0000256" key="5">
    <source>
        <dbReference type="ARBA" id="ARBA00022737"/>
    </source>
</evidence>
<dbReference type="EMBL" id="JANIID010000027">
    <property type="protein sequence ID" value="MCQ8773165.1"/>
    <property type="molecule type" value="Genomic_DNA"/>
</dbReference>
<feature type="domain" description="Carrier" evidence="8">
    <location>
        <begin position="3484"/>
        <end position="3559"/>
    </location>
</feature>
<dbReference type="PANTHER" id="PTHR45527">
    <property type="entry name" value="NONRIBOSOMAL PEPTIDE SYNTHETASE"/>
    <property type="match status" value="1"/>
</dbReference>
<sequence length="3824" mass="409971">MPEGCPELHLSEAQLGVWLAERAGHSRPGAYQWAEYLVLDGDTDVALLASAVAGAAADCEAVNVRIVDTTGSSPVQRLLRDPEHTVEVVDLRGSPAPDAAALEWMRAELGKAGGSDAGPLFLGAVLRVADDRTLVYHRVHHIALDGAGMALFAERVAEVYSCLYEGRAVPESGWAGLRPLVDAEAAYREAAERAADRDWWLERLAGRPDFLSLGTHAAPAAARSLRLTKVLPAADFAGLRDGAQRLGHRWTRLLTAATAVFLHAVTGNRDVVLSLPVAGRPAELARTVPAMSANVLPLRLHVDPAAPFGALLDQVADELRLVRRHQRYRGEHLRRELGYPEDGRKFFGPVLNIQRFDRPLRFGPVTATAHNLQAPPSEDLSIVAYDRGDGVLRLDFDANPGNHSEELLQDVADRFLHVLRQVTEADRETPPARVAASTAGERRHAAALGTGARPAPASADTAVGRFTAQASRTPDAIAVRSAGTGERLTYRELDARSSALATTLAAALSAAGAGPERTVALLLERSVDLVVAALAVVKAGAAYVCLQRDDAVSRQEAVLSDAGARVLLTDRTTEGDRIVTSARDRGVRQLDVRAAQGTAAAADEPQATPDTPTPLATPDTQAPWATPDALACVMFTSGSTGRPKGVAITQGNLAALAADRWWSEGGAERVLLHSPQAFDAFNLELWVPLLTGGEVVVAPPERLDPAALSRITAATGITGLWLTAGLFDAFATEDPACLAGLRQVWTGGDVVSPAAVRTVRSALPELTVVNGYGPTETTVFGTRCAVGDLAEDAGSVPIGTPLDGKRVLLLDDALRPVPPGVVGEVYLGGAGVARGYLGQAAATAERFVPDPSGPPGARVYRTGDLARWNRDGRLEFAGRADGQIKLRGYRIEPGEIDAAFLAEPGVRQAATILREDRPGVRRLVSYVAASGDTTRLLDGVAKRLPPYMVPSAVVAVDRLPLTRNGKLDRRALPAPESEHTDVARAPRTAVEQRLAELFGEVLGLESVPLDKDFFQLGGDSIKAIQLAGAAQRAGLAVSTPDVFRTPTVSALADGIGAVPEPGHRIALGDADDPTVPLTPVMHWLRERGGPVDGFVQSLTLRTPAGMTEAQVRAVVQALVDHHGMLRLSLRAVDGLWSLEVLPHATVELSRPGTMPDPGNGQVVRASWRDPGPAEPGELTLTVHHLAVDGVSWRILQEDLRTAWEAVRHGRTPQLQPTGTSFPQWAKALVQYAHHPSVLGDFPRWQAVAEDPPVADRALDGAVDTEDTRRRHSVTLPGALTARLVSDATAAFDCSVHELLLTAFALAAADWRKGPDALLVDLEGHGREEFAANLDLSRTVGWFTTLCPVVLDPGCSWADVHTDPAALDGAVAMVRSCVRDAARAGLTYGLLRYGNPQTAPELAARPSPQFAFNYLGRFDVGGAGDWAVPVGASALAPPTGGKLAMAHTVELDAVITDLPDGPRLVAHWSWPGELLTEERLSGLARRWFDVLEALTRRGRARATGELPLPPLAQGLLFHSLYDHDGADPYLVQFVFELGGALDPAALRDALHRLLLRHPQLSAGVRHGPSGRPVQVVVPDFAVEWQEIPAHEDLERFLEADRRRRFDLASPPLVRAALLHHADARHTFVLTTHHLLLDGWSMPILIKELFSLYAGHALPPATPYRDFLDWLSTRDSRADEAAWRALLSSVDGPTLVGAAGRRGSAAARHRLTAELDDATSARIDAVARQHGLTANVVVQLAWAILLGAMTGRDDVVFGATVSGRPAELPGAEGIIGLLINTVPVRVRLDPRRSVAECLAELRAQQLSTLDHQHADLTRLQSIAGHAELFDTVVVFENYPIDEDALRDLVPGLDIRDVQGRDGTHYPLTLIAMPGRDRLRLRLDHSADLLDEEGARRLLDRLGALLDRITAQPEARLGQVGLLLPDERDEQEKPADTGVRMAPVALPALFEEQVRRRPAAPALTCGNTTLSYGELNARANRLARLLVARGAGPERLVALVLGRSPDLVVAVLAVLKSGAGYLPLDPSLPQERMRQVLTDAAPVLIVTSEPLVMPDAVPEAQIVLDGTDPAARYPSDDLGRALNPDGVAYAIYTSGSTGVPKGVVVSHQNVGRLLAVTDARFGFGDDDVHTLFHSYAFDVSVWEMWTALGRGGRLVVVPDDVAKSPRELLTLLARERVTALSQTPSAFYQLMQAEAEAEPGTEPGTLPALRVVVFAGEALEPTRIRSWHGPGRPRLVNMYGITETTVHATYTELTDPGETAGVIGTALPDLRLHLLDHALRPVPPGCPGEIYVSGPGVARGYLGRPGLTASRFVADPFGAPGTRMYRSGDLARRRADGTLEYLGRTDHQVKIRGYRIEPGEVERVLEQHPAVDRAVVLADTDADGGRLLCYAVTKGEPAPAELREYARTVLPAHMVPAFILPVDEIPLTGNGKLDRRALPRPESAVRASRPPATERERLLCALFAETLGVPDVGAEDSFFDLGGHSLLATRLINRVRAETGSELSIRTLFDAPVVADLARRLPEPAGTPRAGFATAARPERIPLSPAQRRLWFFSRFAGPNSVYNMSFATRLSGPLSAGHLRAALGDVLVRHESLRTTITETDGEPHQHIGSAEAPPFATVTTSEAELPGLLAEAAAHVFDLGSELPVRAVLFETAPEQHVLLILLHHIAADGWSLAPLARDLSTAYRARAAGEAPQWADRPVQYADYALQQHGTDLSAGIAYWNETLRGAPEALSLPFDHTRPPVSAHRGETVGFTLDAGLHARLDRLARSTGTSLFMVMHAAIAALLSRLGAGADIPIGTPVAGRHDEALHETVGCFVNTVVLRTDLSGTPTFTELLQRVRTTDLDALAHQEVPFEAVVEAVNPPRSLSAHPVFQVMLAFQDTPPVDFDLPGLRAEPVAAPGGASRMDLLWSLRPHHGDHGAAAGVEGELEYDTELFTPASARLLLARLERLLRAAVAEPDRPVADLPVLVAGEREQMTVRWNATAHDVPATTVAELFAAQALRTPGAPAVRHGESVSSYRELSERVTLIAAELSARGAGPGSLIALELRRDPDLPAALLAVQSVGAAWLPVDPALPPQRKAALLADARPLLVVRNTADNDDGVDGGFDERSDGGLTVTAGAREPAVVPQNTAYVTYTSGSTGRPKGVVVPHSALTNLVLALREQLAVGAADRVLAAAPAGFDMSQPELWLPLVTGATMVLAGQGALREPDELSALLDRHGVTVMQATPSLWQALVARQPERLRHIRAVIGGEAVPAELAATLSGRTASLLACYGPTETTVWSTTHPAGRAVGATVPLGRPLWNTRCYVLDSRLQPVPPGVTGELYLAGAGVATGYLHRPGLTAARFVPDPFGPQGHRMYRTGDLASWTSDGVLRFHGRTDDQVKIRGHRVELGEIEAVLARHEDVDAAAVAVHDRKADDRRLVGYVVPAGADLRSVSAHLAEHLPDYMLPARLLGLDELPLSPNGKLLRERLPEPDWAPAGDPAPPENLNEHFMCGLFADVLDLPRVGPGDNFFELGGHSLLAARLTDRIRAVLGLEPTIRNVFEAATPAALTRLLNRASPENEATHLVPFRTGGPAAPVFCAPPLSGISWLYAGLLRHIDRDHPVYGIQAEGPGGVSDLPGSVEAMAERYVDLMRSVRPRGPYHLVGWSFGGLVAYAMAVRLHELGEPAGSLCLVDTAADAAAAPEDPINDQRIHRVLLTAAGLDDARWAATGLDFATLSALLRREGSVFARFTEDDIRRVIEVSRHHDKLARAYRPPHYPGDATYIEATGDGPRPVPNHELWRPRFGGDLTVGYVSARHYRAMQPQHVHEVGIQLRDLLRRQR</sequence>
<dbReference type="NCBIfam" id="NF003417">
    <property type="entry name" value="PRK04813.1"/>
    <property type="match status" value="3"/>
</dbReference>
<keyword evidence="10" id="KW-1185">Reference proteome</keyword>
<dbReference type="InterPro" id="IPR001242">
    <property type="entry name" value="Condensation_dom"/>
</dbReference>
<dbReference type="InterPro" id="IPR010060">
    <property type="entry name" value="NRPS_synth"/>
</dbReference>
<dbReference type="SMART" id="SM00823">
    <property type="entry name" value="PKS_PP"/>
    <property type="match status" value="3"/>
</dbReference>
<evidence type="ECO:0000256" key="4">
    <source>
        <dbReference type="ARBA" id="ARBA00022553"/>
    </source>
</evidence>
<protein>
    <submittedName>
        <fullName evidence="9">Amino acid adenylation domain-containing protein</fullName>
    </submittedName>
</protein>
<dbReference type="InterPro" id="IPR006162">
    <property type="entry name" value="Ppantetheine_attach_site"/>
</dbReference>
<dbReference type="Gene3D" id="3.40.50.980">
    <property type="match status" value="2"/>
</dbReference>
<dbReference type="RefSeq" id="WP_256791255.1">
    <property type="nucleotide sequence ID" value="NZ_JANIID010000027.1"/>
</dbReference>
<feature type="compositionally biased region" description="Low complexity" evidence="7">
    <location>
        <begin position="605"/>
        <end position="622"/>
    </location>
</feature>
<comment type="similarity">
    <text evidence="2">Belongs to the ATP-dependent AMP-binding enzyme family.</text>
</comment>
<dbReference type="NCBIfam" id="TIGR01720">
    <property type="entry name" value="NRPS-para261"/>
    <property type="match status" value="1"/>
</dbReference>
<dbReference type="InterPro" id="IPR042099">
    <property type="entry name" value="ANL_N_sf"/>
</dbReference>
<dbReference type="InterPro" id="IPR029058">
    <property type="entry name" value="AB_hydrolase_fold"/>
</dbReference>
<dbReference type="CDD" id="cd12117">
    <property type="entry name" value="A_NRPS_Srf_like"/>
    <property type="match status" value="1"/>
</dbReference>
<dbReference type="GO" id="GO:0003824">
    <property type="term" value="F:catalytic activity"/>
    <property type="evidence" value="ECO:0007669"/>
    <property type="project" value="InterPro"/>
</dbReference>
<keyword evidence="4" id="KW-0597">Phosphoprotein</keyword>
<dbReference type="SUPFAM" id="SSF56801">
    <property type="entry name" value="Acetyl-CoA synthetase-like"/>
    <property type="match status" value="3"/>
</dbReference>
<gene>
    <name evidence="9" type="ORF">NQU55_25875</name>
</gene>
<evidence type="ECO:0000256" key="2">
    <source>
        <dbReference type="ARBA" id="ARBA00006432"/>
    </source>
</evidence>
<dbReference type="SMART" id="SM00824">
    <property type="entry name" value="PKS_TE"/>
    <property type="match status" value="1"/>
</dbReference>
<dbReference type="InterPro" id="IPR009081">
    <property type="entry name" value="PP-bd_ACP"/>
</dbReference>
<dbReference type="Pfam" id="PF00668">
    <property type="entry name" value="Condensation"/>
    <property type="match status" value="4"/>
</dbReference>
<dbReference type="SUPFAM" id="SSF53474">
    <property type="entry name" value="alpha/beta-Hydrolases"/>
    <property type="match status" value="1"/>
</dbReference>
<dbReference type="NCBIfam" id="TIGR01733">
    <property type="entry name" value="AA-adenyl-dom"/>
    <property type="match status" value="3"/>
</dbReference>
<dbReference type="GO" id="GO:0072330">
    <property type="term" value="P:monocarboxylic acid biosynthetic process"/>
    <property type="evidence" value="ECO:0007669"/>
    <property type="project" value="UniProtKB-ARBA"/>
</dbReference>
<dbReference type="Gene3D" id="2.30.38.10">
    <property type="entry name" value="Luciferase, Domain 3"/>
    <property type="match status" value="1"/>
</dbReference>
<dbReference type="InterPro" id="IPR000873">
    <property type="entry name" value="AMP-dep_synth/lig_dom"/>
</dbReference>
<dbReference type="Gene3D" id="3.30.559.10">
    <property type="entry name" value="Chloramphenicol acetyltransferase-like domain"/>
    <property type="match status" value="4"/>
</dbReference>
<dbReference type="InterPro" id="IPR036736">
    <property type="entry name" value="ACP-like_sf"/>
</dbReference>
<evidence type="ECO:0000256" key="7">
    <source>
        <dbReference type="SAM" id="MobiDB-lite"/>
    </source>
</evidence>
<dbReference type="GO" id="GO:0017000">
    <property type="term" value="P:antibiotic biosynthetic process"/>
    <property type="evidence" value="ECO:0007669"/>
    <property type="project" value="UniProtKB-KW"/>
</dbReference>
<dbReference type="FunFam" id="3.30.300.30:FF:000010">
    <property type="entry name" value="Enterobactin synthetase component F"/>
    <property type="match status" value="1"/>
</dbReference>
<dbReference type="GO" id="GO:0005737">
    <property type="term" value="C:cytoplasm"/>
    <property type="evidence" value="ECO:0007669"/>
    <property type="project" value="TreeGrafter"/>
</dbReference>
<accession>A0A9X2LP91</accession>
<dbReference type="Pfam" id="PF13193">
    <property type="entry name" value="AMP-binding_C"/>
    <property type="match status" value="3"/>
</dbReference>
<comment type="caution">
    <text evidence="9">The sequence shown here is derived from an EMBL/GenBank/DDBJ whole genome shotgun (WGS) entry which is preliminary data.</text>
</comment>
<dbReference type="PANTHER" id="PTHR45527:SF1">
    <property type="entry name" value="FATTY ACID SYNTHASE"/>
    <property type="match status" value="1"/>
</dbReference>
<dbReference type="CDD" id="cd17643">
    <property type="entry name" value="A_NRPS_Cytc1-like"/>
    <property type="match status" value="1"/>
</dbReference>
<dbReference type="FunFam" id="3.40.50.12780:FF:000012">
    <property type="entry name" value="Non-ribosomal peptide synthetase"/>
    <property type="match status" value="2"/>
</dbReference>
<dbReference type="FunFam" id="2.30.38.10:FF:000001">
    <property type="entry name" value="Non-ribosomal peptide synthetase PvdI"/>
    <property type="match status" value="3"/>
</dbReference>
<dbReference type="GO" id="GO:0043041">
    <property type="term" value="P:amino acid activation for nonribosomal peptide biosynthetic process"/>
    <property type="evidence" value="ECO:0007669"/>
    <property type="project" value="TreeGrafter"/>
</dbReference>
<dbReference type="Proteomes" id="UP001142374">
    <property type="component" value="Unassembled WGS sequence"/>
</dbReference>
<dbReference type="InterPro" id="IPR020802">
    <property type="entry name" value="TesA-like"/>
</dbReference>
<feature type="region of interest" description="Disordered" evidence="7">
    <location>
        <begin position="593"/>
        <end position="622"/>
    </location>
</feature>
<dbReference type="SUPFAM" id="SSF47336">
    <property type="entry name" value="ACP-like"/>
    <property type="match status" value="3"/>
</dbReference>
<evidence type="ECO:0000256" key="3">
    <source>
        <dbReference type="ARBA" id="ARBA00022450"/>
    </source>
</evidence>
<dbReference type="Pfam" id="PF00975">
    <property type="entry name" value="Thioesterase"/>
    <property type="match status" value="1"/>
</dbReference>
<name>A0A9X2LP91_9ACTN</name>
<organism evidence="9 10">
    <name type="scientific">Streptomyces telluris</name>
    <dbReference type="NCBI Taxonomy" id="2720021"/>
    <lineage>
        <taxon>Bacteria</taxon>
        <taxon>Bacillati</taxon>
        <taxon>Actinomycetota</taxon>
        <taxon>Actinomycetes</taxon>
        <taxon>Kitasatosporales</taxon>
        <taxon>Streptomycetaceae</taxon>
        <taxon>Streptomyces</taxon>
    </lineage>
</organism>
<dbReference type="PROSITE" id="PS00455">
    <property type="entry name" value="AMP_BINDING"/>
    <property type="match status" value="2"/>
</dbReference>
<dbReference type="Pfam" id="PF00501">
    <property type="entry name" value="AMP-binding"/>
    <property type="match status" value="3"/>
</dbReference>
<dbReference type="Gene3D" id="3.30.559.30">
    <property type="entry name" value="Nonribosomal peptide synthetase, condensation domain"/>
    <property type="match status" value="4"/>
</dbReference>
<proteinExistence type="inferred from homology"/>
<dbReference type="FunFam" id="1.10.1200.10:FF:000016">
    <property type="entry name" value="Non-ribosomal peptide synthase"/>
    <property type="match status" value="1"/>
</dbReference>
<dbReference type="GO" id="GO:0044550">
    <property type="term" value="P:secondary metabolite biosynthetic process"/>
    <property type="evidence" value="ECO:0007669"/>
    <property type="project" value="UniProtKB-ARBA"/>
</dbReference>
<keyword evidence="5" id="KW-0677">Repeat</keyword>
<dbReference type="Gene3D" id="3.40.50.1820">
    <property type="entry name" value="alpha/beta hydrolase"/>
    <property type="match status" value="1"/>
</dbReference>
<keyword evidence="3" id="KW-0596">Phosphopantetheine</keyword>
<dbReference type="Gene3D" id="3.40.50.12780">
    <property type="entry name" value="N-terminal domain of ligase-like"/>
    <property type="match status" value="2"/>
</dbReference>
<dbReference type="InterPro" id="IPR001031">
    <property type="entry name" value="Thioesterase"/>
</dbReference>
<dbReference type="InterPro" id="IPR023213">
    <property type="entry name" value="CAT-like_dom_sf"/>
</dbReference>
<feature type="region of interest" description="Disordered" evidence="7">
    <location>
        <begin position="426"/>
        <end position="458"/>
    </location>
</feature>
<dbReference type="InterPro" id="IPR045851">
    <property type="entry name" value="AMP-bd_C_sf"/>
</dbReference>
<dbReference type="GO" id="GO:0031177">
    <property type="term" value="F:phosphopantetheine binding"/>
    <property type="evidence" value="ECO:0007669"/>
    <property type="project" value="InterPro"/>
</dbReference>
<feature type="domain" description="Carrier" evidence="8">
    <location>
        <begin position="2447"/>
        <end position="2522"/>
    </location>
</feature>
<dbReference type="PROSITE" id="PS00012">
    <property type="entry name" value="PHOSPHOPANTETHEINE"/>
    <property type="match status" value="3"/>
</dbReference>
<dbReference type="InterPro" id="IPR020845">
    <property type="entry name" value="AMP-binding_CS"/>
</dbReference>
<dbReference type="FunFam" id="3.40.50.980:FF:000001">
    <property type="entry name" value="Non-ribosomal peptide synthetase"/>
    <property type="match status" value="1"/>
</dbReference>
<dbReference type="CDD" id="cd19543">
    <property type="entry name" value="DCL_NRPS"/>
    <property type="match status" value="1"/>
</dbReference>
<dbReference type="FunFam" id="1.10.1200.10:FF:000005">
    <property type="entry name" value="Nonribosomal peptide synthetase 1"/>
    <property type="match status" value="1"/>
</dbReference>
<dbReference type="Pfam" id="PF00550">
    <property type="entry name" value="PP-binding"/>
    <property type="match status" value="3"/>
</dbReference>
<evidence type="ECO:0000256" key="6">
    <source>
        <dbReference type="ARBA" id="ARBA00023194"/>
    </source>
</evidence>
<dbReference type="CDD" id="cd19540">
    <property type="entry name" value="LCL_NRPS-like"/>
    <property type="match status" value="1"/>
</dbReference>
<dbReference type="GO" id="GO:0008610">
    <property type="term" value="P:lipid biosynthetic process"/>
    <property type="evidence" value="ECO:0007669"/>
    <property type="project" value="UniProtKB-ARBA"/>
</dbReference>
<dbReference type="Gene3D" id="1.10.1200.10">
    <property type="entry name" value="ACP-like"/>
    <property type="match status" value="2"/>
</dbReference>
<dbReference type="InterPro" id="IPR020806">
    <property type="entry name" value="PKS_PP-bd"/>
</dbReference>
<comment type="cofactor">
    <cofactor evidence="1">
        <name>pantetheine 4'-phosphate</name>
        <dbReference type="ChEBI" id="CHEBI:47942"/>
    </cofactor>
</comment>
<reference evidence="9" key="1">
    <citation type="submission" date="2022-06" db="EMBL/GenBank/DDBJ databases">
        <title>WGS of actinobacteria.</title>
        <authorList>
            <person name="Thawai C."/>
        </authorList>
    </citation>
    <scope>NUCLEOTIDE SEQUENCE</scope>
    <source>
        <strain evidence="9">AA8</strain>
    </source>
</reference>
<dbReference type="SUPFAM" id="SSF52777">
    <property type="entry name" value="CoA-dependent acyltransferases"/>
    <property type="match status" value="8"/>
</dbReference>
<dbReference type="Gene3D" id="3.30.300.30">
    <property type="match status" value="3"/>
</dbReference>